<gene>
    <name evidence="7" type="ORF">DF168_00434</name>
</gene>
<dbReference type="EMBL" id="CP029803">
    <property type="protein sequence ID" value="AWT59253.1"/>
    <property type="molecule type" value="Genomic_DNA"/>
</dbReference>
<keyword evidence="5 6" id="KW-0472">Membrane</keyword>
<dbReference type="GO" id="GO:0012505">
    <property type="term" value="C:endomembrane system"/>
    <property type="evidence" value="ECO:0007669"/>
    <property type="project" value="UniProtKB-SubCell"/>
</dbReference>
<evidence type="ECO:0000256" key="1">
    <source>
        <dbReference type="ARBA" id="ARBA00004308"/>
    </source>
</evidence>
<evidence type="ECO:0000313" key="7">
    <source>
        <dbReference type="EMBL" id="AWT59253.1"/>
    </source>
</evidence>
<keyword evidence="4 6" id="KW-1133">Transmembrane helix</keyword>
<feature type="transmembrane region" description="Helical" evidence="6">
    <location>
        <begin position="180"/>
        <end position="203"/>
    </location>
</feature>
<dbReference type="AlphaFoldDB" id="A0A2Z4ABD0"/>
<dbReference type="PANTHER" id="PTHR35791:SF1">
    <property type="entry name" value="UPF0754 MEMBRANE PROTEIN YHEB"/>
    <property type="match status" value="1"/>
</dbReference>
<evidence type="ECO:0000256" key="6">
    <source>
        <dbReference type="SAM" id="Phobius"/>
    </source>
</evidence>
<comment type="subcellular location">
    <subcellularLocation>
        <location evidence="1">Endomembrane system</location>
    </subcellularLocation>
</comment>
<feature type="transmembrane region" description="Helical" evidence="6">
    <location>
        <begin position="6"/>
        <end position="25"/>
    </location>
</feature>
<evidence type="ECO:0000256" key="3">
    <source>
        <dbReference type="ARBA" id="ARBA00022692"/>
    </source>
</evidence>
<evidence type="ECO:0000256" key="4">
    <source>
        <dbReference type="ARBA" id="ARBA00022989"/>
    </source>
</evidence>
<evidence type="ECO:0000256" key="2">
    <source>
        <dbReference type="ARBA" id="ARBA00008053"/>
    </source>
</evidence>
<keyword evidence="3 6" id="KW-0812">Transmembrane</keyword>
<dbReference type="Proteomes" id="UP000247465">
    <property type="component" value="Chromosome"/>
</dbReference>
<evidence type="ECO:0008006" key="9">
    <source>
        <dbReference type="Google" id="ProtNLM"/>
    </source>
</evidence>
<dbReference type="InterPro" id="IPR007383">
    <property type="entry name" value="DUF445"/>
</dbReference>
<proteinExistence type="inferred from homology"/>
<organism evidence="7 8">
    <name type="scientific">Candidatus Moanibacter tarae</name>
    <dbReference type="NCBI Taxonomy" id="2200854"/>
    <lineage>
        <taxon>Bacteria</taxon>
        <taxon>Pseudomonadati</taxon>
        <taxon>Verrucomicrobiota</taxon>
        <taxon>Opitutia</taxon>
        <taxon>Puniceicoccales</taxon>
        <taxon>Puniceicoccales incertae sedis</taxon>
        <taxon>Candidatus Moanibacter</taxon>
    </lineage>
</organism>
<accession>A0A2Z4ABD0</accession>
<evidence type="ECO:0000256" key="5">
    <source>
        <dbReference type="ARBA" id="ARBA00023136"/>
    </source>
</evidence>
<name>A0A2Z4ABD0_9BACT</name>
<reference evidence="7 8" key="1">
    <citation type="submission" date="2018-06" db="EMBL/GenBank/DDBJ databases">
        <title>Draft Genome Sequence of a Novel Marine Bacterium Related to the Verrucomicrobia.</title>
        <authorList>
            <person name="Vosseberg J."/>
            <person name="Martijn J."/>
            <person name="Ettema T.J.G."/>
        </authorList>
    </citation>
    <scope>NUCLEOTIDE SEQUENCE [LARGE SCALE GENOMIC DNA]</scope>
    <source>
        <strain evidence="7">TARA_B100001123</strain>
    </source>
</reference>
<sequence>MEYWFLISIPFFTALIGWLTNKVAIKMLFRPMRPVRIFGWDWQGLVPKRQSEIAAKTGEIVERELLGKHIIRENIERVDLAPYLQDLAAQLIDEGIVGFVKKIPLLGSFIDETKLETLRNVVSVEAAKMAPTIRSKLAEEAEQKLDISSYVESQINSFDLDQLERVVHQVANKEFSTIELLGGVLGFVVGLFQLLLLLVSGIITL</sequence>
<comment type="similarity">
    <text evidence="2">Belongs to the UPF0754 family.</text>
</comment>
<evidence type="ECO:0000313" key="8">
    <source>
        <dbReference type="Proteomes" id="UP000247465"/>
    </source>
</evidence>
<dbReference type="KEGG" id="mtar:DF168_00434"/>
<dbReference type="Pfam" id="PF04286">
    <property type="entry name" value="DUF445"/>
    <property type="match status" value="2"/>
</dbReference>
<protein>
    <recommendedName>
        <fullName evidence="9">DUF445 domain-containing protein</fullName>
    </recommendedName>
</protein>
<dbReference type="PANTHER" id="PTHR35791">
    <property type="entry name" value="UPF0754 MEMBRANE PROTEIN YHEB"/>
    <property type="match status" value="1"/>
</dbReference>